<evidence type="ECO:0000256" key="1">
    <source>
        <dbReference type="SAM" id="MobiDB-lite"/>
    </source>
</evidence>
<keyword evidence="4" id="KW-1185">Reference proteome</keyword>
<dbReference type="Proteomes" id="UP000672038">
    <property type="component" value="Chromosome"/>
</dbReference>
<sequence length="230" mass="27400">MFDIKDTKKEIFKTFIKFTFFLLLAIFFFAELTIKIKEYNLRFIYISFGILLFFINYLFILKKYKNNLGLTKFLLIIEFFIFNIISLRFCLDPWIKENSLFEKIIRFEFMIYYILIIHSFIQLYILLHSKEAKKIYISLKFLLYLFISSISFFLLGQGTDLITALRIICGIIFVGISLFYAFILYKQINFLIKQSKNINNTNKTSNNTNKTSNNTNKTSNNDDDIISPDE</sequence>
<dbReference type="EMBL" id="CP054393">
    <property type="protein sequence ID" value="QTX03204.1"/>
    <property type="molecule type" value="Genomic_DNA"/>
</dbReference>
<feature type="compositionally biased region" description="Low complexity" evidence="1">
    <location>
        <begin position="202"/>
        <end position="219"/>
    </location>
</feature>
<feature type="transmembrane region" description="Helical" evidence="2">
    <location>
        <begin position="139"/>
        <end position="158"/>
    </location>
</feature>
<evidence type="ECO:0000313" key="4">
    <source>
        <dbReference type="Proteomes" id="UP000672038"/>
    </source>
</evidence>
<evidence type="ECO:0000256" key="2">
    <source>
        <dbReference type="SAM" id="Phobius"/>
    </source>
</evidence>
<keyword evidence="2" id="KW-1133">Transmembrane helix</keyword>
<keyword evidence="2" id="KW-0812">Transmembrane</keyword>
<feature type="transmembrane region" description="Helical" evidence="2">
    <location>
        <begin position="73"/>
        <end position="89"/>
    </location>
</feature>
<dbReference type="KEGG" id="pluf:LFWB_6410"/>
<gene>
    <name evidence="3" type="ORF">LFWB_6410</name>
</gene>
<dbReference type="AlphaFoldDB" id="A0A975FJJ0"/>
<feature type="transmembrane region" description="Helical" evidence="2">
    <location>
        <begin position="42"/>
        <end position="61"/>
    </location>
</feature>
<proteinExistence type="predicted"/>
<feature type="region of interest" description="Disordered" evidence="1">
    <location>
        <begin position="202"/>
        <end position="230"/>
    </location>
</feature>
<name>A0A975FJJ0_LOWBP</name>
<evidence type="ECO:0000313" key="3">
    <source>
        <dbReference type="EMBL" id="QTX03204.1"/>
    </source>
</evidence>
<keyword evidence="2" id="KW-0472">Membrane</keyword>
<feature type="compositionally biased region" description="Acidic residues" evidence="1">
    <location>
        <begin position="221"/>
        <end position="230"/>
    </location>
</feature>
<feature type="transmembrane region" description="Helical" evidence="2">
    <location>
        <begin position="164"/>
        <end position="185"/>
    </location>
</feature>
<protein>
    <submittedName>
        <fullName evidence="3">Uncharacterized protein</fullName>
    </submittedName>
</protein>
<feature type="transmembrane region" description="Helical" evidence="2">
    <location>
        <begin position="109"/>
        <end position="127"/>
    </location>
</feature>
<feature type="transmembrane region" description="Helical" evidence="2">
    <location>
        <begin position="12"/>
        <end position="30"/>
    </location>
</feature>
<organism evidence="3 4">
    <name type="scientific">Loofah witches'-broom phytoplasma</name>
    <dbReference type="NCBI Taxonomy" id="35773"/>
    <lineage>
        <taxon>Bacteria</taxon>
        <taxon>Bacillati</taxon>
        <taxon>Mycoplasmatota</taxon>
        <taxon>Mollicutes</taxon>
        <taxon>Acholeplasmatales</taxon>
        <taxon>Acholeplasmataceae</taxon>
        <taxon>Candidatus Phytoplasma</taxon>
        <taxon>16SrVIII (Loofah witches'-broom group)</taxon>
    </lineage>
</organism>
<dbReference type="RefSeq" id="WP_210954628.1">
    <property type="nucleotide sequence ID" value="NZ_CP054393.1"/>
</dbReference>
<accession>A0A975FJJ0</accession>
<reference evidence="3" key="1">
    <citation type="submission" date="2020-06" db="EMBL/GenBank/DDBJ databases">
        <title>Complete genome sequence of Candidatus Phytoplasma luffae NCHU2019.</title>
        <authorList>
            <person name="Cho S.-T."/>
            <person name="Tan C.-M."/>
            <person name="Li J.-R."/>
            <person name="Chien Y.-Y."/>
            <person name="Chiu Y.-C."/>
            <person name="Yang J.-Y."/>
            <person name="Kuo C.-H."/>
        </authorList>
    </citation>
    <scope>NUCLEOTIDE SEQUENCE</scope>
    <source>
        <strain evidence="3">NCHU2019</strain>
    </source>
</reference>